<feature type="compositionally biased region" description="Low complexity" evidence="2">
    <location>
        <begin position="94"/>
        <end position="120"/>
    </location>
</feature>
<feature type="domain" description="Capsule synthesis protein CapA" evidence="3">
    <location>
        <begin position="194"/>
        <end position="434"/>
    </location>
</feature>
<dbReference type="AlphaFoldDB" id="A0A0D5NEJ2"/>
<accession>A0A0D5NEJ2</accession>
<evidence type="ECO:0000259" key="3">
    <source>
        <dbReference type="SMART" id="SM00854"/>
    </source>
</evidence>
<reference evidence="5" key="2">
    <citation type="submission" date="2015-03" db="EMBL/GenBank/DDBJ databases">
        <title>Genome sequence of Paenibacillus beijingensis strain DSM 24997T.</title>
        <authorList>
            <person name="Kwak Y."/>
            <person name="Shin J.-H."/>
        </authorList>
    </citation>
    <scope>NUCLEOTIDE SEQUENCE [LARGE SCALE GENOMIC DNA]</scope>
    <source>
        <strain evidence="5">DSM 24997</strain>
    </source>
</reference>
<evidence type="ECO:0000256" key="2">
    <source>
        <dbReference type="SAM" id="MobiDB-lite"/>
    </source>
</evidence>
<dbReference type="InterPro" id="IPR052169">
    <property type="entry name" value="CW_Biosynth-Accessory"/>
</dbReference>
<evidence type="ECO:0000313" key="4">
    <source>
        <dbReference type="EMBL" id="AJY73392.1"/>
    </source>
</evidence>
<dbReference type="HOGENOM" id="CLU_038823_2_4_9"/>
<dbReference type="CDD" id="cd07381">
    <property type="entry name" value="MPP_CapA"/>
    <property type="match status" value="1"/>
</dbReference>
<dbReference type="PANTHER" id="PTHR33393">
    <property type="entry name" value="POLYGLUTAMINE SYNTHESIS ACCESSORY PROTEIN RV0574C-RELATED"/>
    <property type="match status" value="1"/>
</dbReference>
<comment type="similarity">
    <text evidence="1">Belongs to the CapA family.</text>
</comment>
<evidence type="ECO:0000313" key="5">
    <source>
        <dbReference type="Proteomes" id="UP000032633"/>
    </source>
</evidence>
<dbReference type="PATRIC" id="fig|1126833.4.peg.130"/>
<dbReference type="InterPro" id="IPR019079">
    <property type="entry name" value="Capsule_synth_CapA"/>
</dbReference>
<reference evidence="4 5" key="1">
    <citation type="journal article" date="2015" name="J. Biotechnol.">
        <title>Complete genome sequence of Paenibacillus beijingensis 7188(T) (=DSM 24997(T)), a novel rhizobacterium from jujube garden soil.</title>
        <authorList>
            <person name="Kwak Y."/>
            <person name="Shin J.H."/>
        </authorList>
    </citation>
    <scope>NUCLEOTIDE SEQUENCE [LARGE SCALE GENOMIC DNA]</scope>
    <source>
        <strain evidence="4 5">DSM 24997</strain>
    </source>
</reference>
<dbReference type="SUPFAM" id="SSF56300">
    <property type="entry name" value="Metallo-dependent phosphatases"/>
    <property type="match status" value="1"/>
</dbReference>
<dbReference type="Pfam" id="PF09587">
    <property type="entry name" value="PGA_cap"/>
    <property type="match status" value="1"/>
</dbReference>
<dbReference type="SMART" id="SM00854">
    <property type="entry name" value="PGA_cap"/>
    <property type="match status" value="1"/>
</dbReference>
<feature type="compositionally biased region" description="Basic and acidic residues" evidence="2">
    <location>
        <begin position="53"/>
        <end position="64"/>
    </location>
</feature>
<gene>
    <name evidence="4" type="ORF">VN24_00550</name>
</gene>
<dbReference type="Proteomes" id="UP000032633">
    <property type="component" value="Chromosome"/>
</dbReference>
<dbReference type="InterPro" id="IPR029052">
    <property type="entry name" value="Metallo-depent_PP-like"/>
</dbReference>
<organism evidence="4 5">
    <name type="scientific">Paenibacillus beijingensis</name>
    <dbReference type="NCBI Taxonomy" id="1126833"/>
    <lineage>
        <taxon>Bacteria</taxon>
        <taxon>Bacillati</taxon>
        <taxon>Bacillota</taxon>
        <taxon>Bacilli</taxon>
        <taxon>Bacillales</taxon>
        <taxon>Paenibacillaceae</taxon>
        <taxon>Paenibacillus</taxon>
    </lineage>
</organism>
<name>A0A0D5NEJ2_9BACL</name>
<dbReference type="EMBL" id="CP011058">
    <property type="protein sequence ID" value="AJY73392.1"/>
    <property type="molecule type" value="Genomic_DNA"/>
</dbReference>
<protein>
    <recommendedName>
        <fullName evidence="3">Capsule synthesis protein CapA domain-containing protein</fullName>
    </recommendedName>
</protein>
<keyword evidence="5" id="KW-1185">Reference proteome</keyword>
<dbReference type="Gene3D" id="3.60.21.10">
    <property type="match status" value="1"/>
</dbReference>
<feature type="compositionally biased region" description="Gly residues" evidence="2">
    <location>
        <begin position="168"/>
        <end position="188"/>
    </location>
</feature>
<proteinExistence type="inferred from homology"/>
<dbReference type="PANTHER" id="PTHR33393:SF13">
    <property type="entry name" value="PGA BIOSYNTHESIS PROTEIN CAPA"/>
    <property type="match status" value="1"/>
</dbReference>
<feature type="region of interest" description="Disordered" evidence="2">
    <location>
        <begin position="46"/>
        <end position="190"/>
    </location>
</feature>
<dbReference type="KEGG" id="pbj:VN24_00550"/>
<sequence>MSMSRSESRRHDKQKRKRRMRRLLAVNLTLLAAIIILISVIVATTKQHSVGSGEERIADQRNETHGNSPGGAIEPADPPGQADDAGRSGGNSGSVGDNSSDAGNSGSVGSESGSPDSSGSAGSGGSGGSSSAGDEPPASGGNAQSPSDAAEDGLPNESGAPGTAPDDGGSGSGQGGGSVPGRNSGGMPKGETVRLAFVGDIMMGSSVEKLMRQKGLEYPFEGALSYLQGPDLTAGNLENPITKRGVPAQNKSFVFKGSPDLLPPLKQAGFDVVTLANNHTLDQGTEGLFDTMKYLDEAGIPHVGGGHNDTEAFAPEYLETKGVKVAYIGVSRVVPETSWKADKYRPGVAETYDSTRAVAAIKEARKRADLVVVMVHWGVERQDYPVQHQKTLAHTFVDAGADLVIGSHPHVMQGFEYYKNKWIAYSLGNFIFNNTSNVKTKQTGVLDAVCSKDGQCGLQLHPMFADKSKPVPMNAEDGAALLARLSKLSINAAFDRDGVLASR</sequence>
<dbReference type="RefSeq" id="WP_045668827.1">
    <property type="nucleotide sequence ID" value="NZ_CP011058.1"/>
</dbReference>
<feature type="compositionally biased region" description="Low complexity" evidence="2">
    <location>
        <begin position="131"/>
        <end position="141"/>
    </location>
</feature>
<feature type="compositionally biased region" description="Gly residues" evidence="2">
    <location>
        <begin position="121"/>
        <end position="130"/>
    </location>
</feature>
<dbReference type="STRING" id="1126833.VN24_00550"/>
<dbReference type="OrthoDB" id="9810906at2"/>
<evidence type="ECO:0000256" key="1">
    <source>
        <dbReference type="ARBA" id="ARBA00005662"/>
    </source>
</evidence>